<feature type="domain" description="AB hydrolase-1" evidence="2">
    <location>
        <begin position="151"/>
        <end position="379"/>
    </location>
</feature>
<accession>A0ABW0PP73</accession>
<keyword evidence="4" id="KW-1185">Reference proteome</keyword>
<comment type="similarity">
    <text evidence="1">Belongs to the AB hydrolase superfamily. FUS2 hydrolase family.</text>
</comment>
<dbReference type="InterPro" id="IPR050261">
    <property type="entry name" value="FrsA_esterase"/>
</dbReference>
<evidence type="ECO:0000259" key="2">
    <source>
        <dbReference type="Pfam" id="PF12697"/>
    </source>
</evidence>
<keyword evidence="3" id="KW-0378">Hydrolase</keyword>
<evidence type="ECO:0000313" key="3">
    <source>
        <dbReference type="EMBL" id="MFC5514424.1"/>
    </source>
</evidence>
<dbReference type="Gene3D" id="3.40.50.1820">
    <property type="entry name" value="alpha/beta hydrolase"/>
    <property type="match status" value="1"/>
</dbReference>
<dbReference type="Pfam" id="PF12697">
    <property type="entry name" value="Abhydrolase_6"/>
    <property type="match status" value="1"/>
</dbReference>
<dbReference type="PANTHER" id="PTHR22946">
    <property type="entry name" value="DIENELACTONE HYDROLASE DOMAIN-CONTAINING PROTEIN-RELATED"/>
    <property type="match status" value="1"/>
</dbReference>
<dbReference type="Gene3D" id="1.20.1440.110">
    <property type="entry name" value="acylaminoacyl peptidase"/>
    <property type="match status" value="1"/>
</dbReference>
<dbReference type="GO" id="GO:0016787">
    <property type="term" value="F:hydrolase activity"/>
    <property type="evidence" value="ECO:0007669"/>
    <property type="project" value="UniProtKB-KW"/>
</dbReference>
<comment type="caution">
    <text evidence="3">The sequence shown here is derived from an EMBL/GenBank/DDBJ whole genome shotgun (WGS) entry which is preliminary data.</text>
</comment>
<reference evidence="4" key="1">
    <citation type="journal article" date="2019" name="Int. J. Syst. Evol. Microbiol.">
        <title>The Global Catalogue of Microorganisms (GCM) 10K type strain sequencing project: providing services to taxonomists for standard genome sequencing and annotation.</title>
        <authorList>
            <consortium name="The Broad Institute Genomics Platform"/>
            <consortium name="The Broad Institute Genome Sequencing Center for Infectious Disease"/>
            <person name="Wu L."/>
            <person name="Ma J."/>
        </authorList>
    </citation>
    <scope>NUCLEOTIDE SEQUENCE [LARGE SCALE GENOMIC DNA]</scope>
    <source>
        <strain evidence="4">KACC 12633</strain>
    </source>
</reference>
<dbReference type="InterPro" id="IPR000073">
    <property type="entry name" value="AB_hydrolase_1"/>
</dbReference>
<gene>
    <name evidence="3" type="ORF">ACFPP9_01485</name>
</gene>
<protein>
    <submittedName>
        <fullName evidence="3">Alpha/beta hydrolase family protein</fullName>
        <ecNumber evidence="3">3.4.-.-</ecNumber>
    </submittedName>
</protein>
<dbReference type="EC" id="3.4.-.-" evidence="3"/>
<dbReference type="RefSeq" id="WP_266345035.1">
    <property type="nucleotide sequence ID" value="NZ_JAPKNH010000006.1"/>
</dbReference>
<organism evidence="3 4">
    <name type="scientific">Kaistia terrae</name>
    <dbReference type="NCBI Taxonomy" id="537017"/>
    <lineage>
        <taxon>Bacteria</taxon>
        <taxon>Pseudomonadati</taxon>
        <taxon>Pseudomonadota</taxon>
        <taxon>Alphaproteobacteria</taxon>
        <taxon>Hyphomicrobiales</taxon>
        <taxon>Kaistiaceae</taxon>
        <taxon>Kaistia</taxon>
    </lineage>
</organism>
<dbReference type="PANTHER" id="PTHR22946:SF12">
    <property type="entry name" value="CONIDIAL PIGMENT BIOSYNTHESIS PROTEIN AYG1 (AFU_ORTHOLOGUE AFUA_2G17550)"/>
    <property type="match status" value="1"/>
</dbReference>
<sequence length="404" mass="43544">MAGLFQDDLHNDFGSWPLAYIPFGGADFGEIQAVATAVADGDNDAFYSAWVAAGDRLTGEADASLSRGHSGSARSLYLRASAFYASSFHPLYGAPVDARIPAVYSKQIATFEKGLLLGPHPATPIAIPFGDTTLPGYFIPAEGFESEIRPLVILNGGYDSTVTDLYFLSAVAASRRGYHTLLFDGPGQGAMLYERGVPLRPDWEVVIRAIVDFVETLPIVDASRIALYGASLGGYLAPRGASGEARIAALIADPGTWGIADGFRPIAMRMFNLKAQDVADMGKLDSALIAKMEAFIRGNAQLNWKVVQRGFWTHGVDNLKDFLASAELFTMSGRAERIACPTLIAMAENDTLAAGATAFYEALTCPKTLIRFTAVEGADGHCEMRNRSIFNLRAFDWLDEKFAV</sequence>
<dbReference type="SUPFAM" id="SSF53474">
    <property type="entry name" value="alpha/beta-Hydrolases"/>
    <property type="match status" value="1"/>
</dbReference>
<evidence type="ECO:0000256" key="1">
    <source>
        <dbReference type="ARBA" id="ARBA00038115"/>
    </source>
</evidence>
<dbReference type="InterPro" id="IPR029058">
    <property type="entry name" value="AB_hydrolase_fold"/>
</dbReference>
<dbReference type="EMBL" id="JBHSML010000001">
    <property type="protein sequence ID" value="MFC5514424.1"/>
    <property type="molecule type" value="Genomic_DNA"/>
</dbReference>
<dbReference type="Proteomes" id="UP001596150">
    <property type="component" value="Unassembled WGS sequence"/>
</dbReference>
<evidence type="ECO:0000313" key="4">
    <source>
        <dbReference type="Proteomes" id="UP001596150"/>
    </source>
</evidence>
<name>A0ABW0PP73_9HYPH</name>
<proteinExistence type="inferred from homology"/>